<feature type="binding site" evidence="5">
    <location>
        <position position="474"/>
    </location>
    <ligand>
        <name>Fe cation</name>
        <dbReference type="ChEBI" id="CHEBI:24875"/>
        <note>catalytic</note>
    </ligand>
</feature>
<comment type="similarity">
    <text evidence="1 6">Belongs to the carotenoid oxygenase family.</text>
</comment>
<dbReference type="InterPro" id="IPR004294">
    <property type="entry name" value="Carotenoid_Oase"/>
</dbReference>
<accession>A0A1X1YUJ5</accession>
<dbReference type="STRING" id="1782.AWC18_20535"/>
<feature type="binding site" evidence="5">
    <location>
        <position position="305"/>
    </location>
    <ligand>
        <name>Fe cation</name>
        <dbReference type="ChEBI" id="CHEBI:24875"/>
        <note>catalytic</note>
    </ligand>
</feature>
<keyword evidence="8" id="KW-1185">Reference proteome</keyword>
<proteinExistence type="inferred from homology"/>
<evidence type="ECO:0000256" key="1">
    <source>
        <dbReference type="ARBA" id="ARBA00006787"/>
    </source>
</evidence>
<dbReference type="PANTHER" id="PTHR10543:SF89">
    <property type="entry name" value="CAROTENOID 9,10(9',10')-CLEAVAGE DIOXYGENASE 1"/>
    <property type="match status" value="1"/>
</dbReference>
<evidence type="ECO:0000256" key="3">
    <source>
        <dbReference type="ARBA" id="ARBA00023002"/>
    </source>
</evidence>
<evidence type="ECO:0000313" key="7">
    <source>
        <dbReference type="EMBL" id="ORW14797.1"/>
    </source>
</evidence>
<dbReference type="PANTHER" id="PTHR10543">
    <property type="entry name" value="BETA-CAROTENE DIOXYGENASE"/>
    <property type="match status" value="1"/>
</dbReference>
<evidence type="ECO:0000256" key="6">
    <source>
        <dbReference type="RuleBase" id="RU364048"/>
    </source>
</evidence>
<dbReference type="EMBL" id="LQPI01000091">
    <property type="protein sequence ID" value="ORW14797.1"/>
    <property type="molecule type" value="Genomic_DNA"/>
</dbReference>
<sequence>MTTNPYLEGGFAPIAQEYTLTELAVTGTIPDHLDGRYLRNGPNPVGEIDPAFYHWFIGDGMVHGVRLRDGKAEWYRNRYVRGPQTAASLGESPRPGRHGGASGIGANTNVIGHAGRTLALIEGGISCYELTDELDTVGAFDFDGTLAGGYTAHPKRDPETGELHAVSYAFNRGNTVQYSVIGTDGRARRTVDVEVSGSPMMHDFSLTEKHVVFYDLPVTFDSRQVAQGAAPPGLRLPVRLIMSALIGRVRIPDPITARLPMPKSAVRTMPYRWNPKYPARVGVMPREGGNADVRWFEVEPCYVFHPMNAYDEGDTVVLDVVRHPKMFDTEMRGPAEGLPTLERWTVDLADGKVRESRVDDRGQEFPRVDERLVGKRHRFGYAVSIGNGVVPDATLIKHDLTGGSAATRSFGDGKQLGEFVFHPKDADSAEDDGVLMGFVYDSATDTSTLAILDAATLEDVAGIHLPHRVPAGFHGNWVPTGQ</sequence>
<keyword evidence="2 5" id="KW-0479">Metal-binding</keyword>
<protein>
    <recommendedName>
        <fullName evidence="6">Dioxygenase</fullName>
        <ecNumber evidence="6">1.13.11.-</ecNumber>
    </recommendedName>
</protein>
<name>A0A1X1YUJ5_MYCNO</name>
<keyword evidence="6" id="KW-0223">Dioxygenase</keyword>
<comment type="cofactor">
    <cofactor evidence="5 6">
        <name>Fe(2+)</name>
        <dbReference type="ChEBI" id="CHEBI:29033"/>
    </cofactor>
    <text evidence="5 6">Binds 1 Fe(2+) ion per subunit.</text>
</comment>
<feature type="binding site" evidence="5">
    <location>
        <position position="202"/>
    </location>
    <ligand>
        <name>Fe cation</name>
        <dbReference type="ChEBI" id="CHEBI:24875"/>
        <note>catalytic</note>
    </ligand>
</feature>
<reference evidence="7 8" key="1">
    <citation type="submission" date="2016-01" db="EMBL/GenBank/DDBJ databases">
        <title>The new phylogeny of the genus Mycobacterium.</title>
        <authorList>
            <person name="Tarcisio F."/>
            <person name="Conor M."/>
            <person name="Antonella G."/>
            <person name="Elisabetta G."/>
            <person name="Giulia F.S."/>
            <person name="Sara T."/>
            <person name="Anna F."/>
            <person name="Clotilde B."/>
            <person name="Roberto B."/>
            <person name="Veronica D.S."/>
            <person name="Fabio R."/>
            <person name="Monica P."/>
            <person name="Olivier J."/>
            <person name="Enrico T."/>
            <person name="Nicola S."/>
        </authorList>
    </citation>
    <scope>NUCLEOTIDE SEQUENCE [LARGE SCALE GENOMIC DNA]</scope>
    <source>
        <strain evidence="7 8">DSM 44164</strain>
    </source>
</reference>
<evidence type="ECO:0000256" key="2">
    <source>
        <dbReference type="ARBA" id="ARBA00022723"/>
    </source>
</evidence>
<dbReference type="GO" id="GO:0016121">
    <property type="term" value="P:carotene catabolic process"/>
    <property type="evidence" value="ECO:0007669"/>
    <property type="project" value="TreeGrafter"/>
</dbReference>
<dbReference type="Pfam" id="PF03055">
    <property type="entry name" value="RPE65"/>
    <property type="match status" value="1"/>
</dbReference>
<dbReference type="Proteomes" id="UP000193108">
    <property type="component" value="Unassembled WGS sequence"/>
</dbReference>
<gene>
    <name evidence="7" type="ORF">AWC18_20535</name>
</gene>
<dbReference type="EC" id="1.13.11.-" evidence="6"/>
<organism evidence="7 8">
    <name type="scientific">Mycolicibacter nonchromogenicus</name>
    <name type="common">Mycobacterium nonchromogenicum</name>
    <dbReference type="NCBI Taxonomy" id="1782"/>
    <lineage>
        <taxon>Bacteria</taxon>
        <taxon>Bacillati</taxon>
        <taxon>Actinomycetota</taxon>
        <taxon>Actinomycetes</taxon>
        <taxon>Mycobacteriales</taxon>
        <taxon>Mycobacteriaceae</taxon>
        <taxon>Mycolicibacter</taxon>
    </lineage>
</organism>
<keyword evidence="3 6" id="KW-0560">Oxidoreductase</keyword>
<evidence type="ECO:0000256" key="4">
    <source>
        <dbReference type="ARBA" id="ARBA00023004"/>
    </source>
</evidence>
<comment type="caution">
    <text evidence="7">The sequence shown here is derived from an EMBL/GenBank/DDBJ whole genome shotgun (WGS) entry which is preliminary data.</text>
</comment>
<dbReference type="RefSeq" id="WP_085139974.1">
    <property type="nucleotide sequence ID" value="NZ_LQPI01000091.1"/>
</dbReference>
<feature type="binding site" evidence="5">
    <location>
        <position position="153"/>
    </location>
    <ligand>
        <name>Fe cation</name>
        <dbReference type="ChEBI" id="CHEBI:24875"/>
        <note>catalytic</note>
    </ligand>
</feature>
<keyword evidence="4 5" id="KW-0408">Iron</keyword>
<dbReference type="GO" id="GO:0010436">
    <property type="term" value="F:carotenoid dioxygenase activity"/>
    <property type="evidence" value="ECO:0007669"/>
    <property type="project" value="TreeGrafter"/>
</dbReference>
<dbReference type="AlphaFoldDB" id="A0A1X1YUJ5"/>
<evidence type="ECO:0000256" key="5">
    <source>
        <dbReference type="PIRSR" id="PIRSR604294-1"/>
    </source>
</evidence>
<dbReference type="GO" id="GO:0046872">
    <property type="term" value="F:metal ion binding"/>
    <property type="evidence" value="ECO:0007669"/>
    <property type="project" value="UniProtKB-KW"/>
</dbReference>
<evidence type="ECO:0000313" key="8">
    <source>
        <dbReference type="Proteomes" id="UP000193108"/>
    </source>
</evidence>